<evidence type="ECO:0000313" key="4">
    <source>
        <dbReference type="Proteomes" id="UP000274131"/>
    </source>
</evidence>
<reference evidence="5" key="1">
    <citation type="submission" date="2017-02" db="UniProtKB">
        <authorList>
            <consortium name="WormBaseParasite"/>
        </authorList>
    </citation>
    <scope>IDENTIFICATION</scope>
</reference>
<dbReference type="InterPro" id="IPR041489">
    <property type="entry name" value="PDZ_6"/>
</dbReference>
<protein>
    <submittedName>
        <fullName evidence="5">PDZ domain-containing protein</fullName>
    </submittedName>
</protein>
<dbReference type="PROSITE" id="PS50106">
    <property type="entry name" value="PDZ"/>
    <property type="match status" value="1"/>
</dbReference>
<dbReference type="InterPro" id="IPR001478">
    <property type="entry name" value="PDZ"/>
</dbReference>
<proteinExistence type="predicted"/>
<dbReference type="InterPro" id="IPR036034">
    <property type="entry name" value="PDZ_sf"/>
</dbReference>
<organism evidence="5">
    <name type="scientific">Enterobius vermicularis</name>
    <name type="common">Human pinworm</name>
    <dbReference type="NCBI Taxonomy" id="51028"/>
    <lineage>
        <taxon>Eukaryota</taxon>
        <taxon>Metazoa</taxon>
        <taxon>Ecdysozoa</taxon>
        <taxon>Nematoda</taxon>
        <taxon>Chromadorea</taxon>
        <taxon>Rhabditida</taxon>
        <taxon>Spirurina</taxon>
        <taxon>Oxyuridomorpha</taxon>
        <taxon>Oxyuroidea</taxon>
        <taxon>Oxyuridae</taxon>
        <taxon>Enterobius</taxon>
    </lineage>
</organism>
<dbReference type="AlphaFoldDB" id="A0A0N4VD04"/>
<dbReference type="Gene3D" id="2.30.42.10">
    <property type="match status" value="1"/>
</dbReference>
<sequence length="395" mass="43995">MAYESLTVRMSRSSSSIPWGLTLRASGSDIVEKDSLADKAGVQPNDKVVEVAGIKVPQLTLNKANSLLLEPSAEFRFVLSRYITSHPSLPWNLTEKENKIVVDQVNPPKLTQYSYLPQSYNETVSSSKVRNTDSVFYKNFFTSESLQTDGKHEVKTSIPRPIALGYEPAPFKSPTSTSAIDDHVIQQRHNFQNEYNTSSYTKKETVAADTYKPVSFTTNLSTYNQKNANSGFGPYVSDSKSTEHHRKTEYQTQTNTTRSVPIQSNVSKVYTASFPAANRQQTFTHMEYQGPKTAFRHSPRTVRQLSPTASIKYLHSNPATASYVYETPAEEYLRKTGGLFGTDPNLSKTNQSPYLTSETRRLIAEEEGALNRPVSPAAQSSSFKRISRAVGTPVS</sequence>
<dbReference type="SUPFAM" id="SSF50156">
    <property type="entry name" value="PDZ domain-like"/>
    <property type="match status" value="1"/>
</dbReference>
<gene>
    <name evidence="3" type="ORF">EVEC_LOCUS7952</name>
</gene>
<dbReference type="Proteomes" id="UP000274131">
    <property type="component" value="Unassembled WGS sequence"/>
</dbReference>
<accession>A0A0N4VD04</accession>
<evidence type="ECO:0000313" key="3">
    <source>
        <dbReference type="EMBL" id="VDD93201.1"/>
    </source>
</evidence>
<reference evidence="3 4" key="2">
    <citation type="submission" date="2018-10" db="EMBL/GenBank/DDBJ databases">
        <authorList>
            <consortium name="Pathogen Informatics"/>
        </authorList>
    </citation>
    <scope>NUCLEOTIDE SEQUENCE [LARGE SCALE GENOMIC DNA]</scope>
</reference>
<dbReference type="Pfam" id="PF17820">
    <property type="entry name" value="PDZ_6"/>
    <property type="match status" value="1"/>
</dbReference>
<evidence type="ECO:0000256" key="1">
    <source>
        <dbReference type="SAM" id="MobiDB-lite"/>
    </source>
</evidence>
<feature type="region of interest" description="Disordered" evidence="1">
    <location>
        <begin position="366"/>
        <end position="395"/>
    </location>
</feature>
<evidence type="ECO:0000259" key="2">
    <source>
        <dbReference type="PROSITE" id="PS50106"/>
    </source>
</evidence>
<evidence type="ECO:0000313" key="5">
    <source>
        <dbReference type="WBParaSite" id="EVEC_0000846801-mRNA-1"/>
    </source>
</evidence>
<keyword evidence="4" id="KW-1185">Reference proteome</keyword>
<dbReference type="OrthoDB" id="44841at2759"/>
<name>A0A0N4VD04_ENTVE</name>
<dbReference type="EMBL" id="UXUI01009179">
    <property type="protein sequence ID" value="VDD93201.1"/>
    <property type="molecule type" value="Genomic_DNA"/>
</dbReference>
<feature type="domain" description="PDZ" evidence="2">
    <location>
        <begin position="7"/>
        <end position="83"/>
    </location>
</feature>
<dbReference type="WBParaSite" id="EVEC_0000846801-mRNA-1">
    <property type="protein sequence ID" value="EVEC_0000846801-mRNA-1"/>
    <property type="gene ID" value="EVEC_0000846801"/>
</dbReference>
<dbReference type="STRING" id="51028.A0A0N4VD04"/>